<evidence type="ECO:0000313" key="2">
    <source>
        <dbReference type="Proteomes" id="UP000250235"/>
    </source>
</evidence>
<evidence type="ECO:0000313" key="1">
    <source>
        <dbReference type="EMBL" id="KZV32286.1"/>
    </source>
</evidence>
<protein>
    <submittedName>
        <fullName evidence="1">Uncharacterized protein</fullName>
    </submittedName>
</protein>
<dbReference type="EMBL" id="KV006890">
    <property type="protein sequence ID" value="KZV32286.1"/>
    <property type="molecule type" value="Genomic_DNA"/>
</dbReference>
<name>A0A2Z7BK24_9LAMI</name>
<proteinExistence type="predicted"/>
<organism evidence="1 2">
    <name type="scientific">Dorcoceras hygrometricum</name>
    <dbReference type="NCBI Taxonomy" id="472368"/>
    <lineage>
        <taxon>Eukaryota</taxon>
        <taxon>Viridiplantae</taxon>
        <taxon>Streptophyta</taxon>
        <taxon>Embryophyta</taxon>
        <taxon>Tracheophyta</taxon>
        <taxon>Spermatophyta</taxon>
        <taxon>Magnoliopsida</taxon>
        <taxon>eudicotyledons</taxon>
        <taxon>Gunneridae</taxon>
        <taxon>Pentapetalae</taxon>
        <taxon>asterids</taxon>
        <taxon>lamiids</taxon>
        <taxon>Lamiales</taxon>
        <taxon>Gesneriaceae</taxon>
        <taxon>Didymocarpoideae</taxon>
        <taxon>Trichosporeae</taxon>
        <taxon>Loxocarpinae</taxon>
        <taxon>Dorcoceras</taxon>
    </lineage>
</organism>
<dbReference type="Proteomes" id="UP000250235">
    <property type="component" value="Unassembled WGS sequence"/>
</dbReference>
<gene>
    <name evidence="1" type="ORF">F511_21679</name>
</gene>
<sequence>MVAIGARSTTSSFRSSDVSRAELPSFSSFDYYPFEAVERFEEESVKLLVYEDFWRNVIAHPLALFEPSAKILATLYIFQLPGPSALNCRSQEGSVSLRPCVVPEKSNAIIGVVTAGFECLPPSCDGLAGPDDHGPMISTGELAVRGIEARLR</sequence>
<reference evidence="1 2" key="1">
    <citation type="journal article" date="2015" name="Proc. Natl. Acad. Sci. U.S.A.">
        <title>The resurrection genome of Boea hygrometrica: A blueprint for survival of dehydration.</title>
        <authorList>
            <person name="Xiao L."/>
            <person name="Yang G."/>
            <person name="Zhang L."/>
            <person name="Yang X."/>
            <person name="Zhao S."/>
            <person name="Ji Z."/>
            <person name="Zhou Q."/>
            <person name="Hu M."/>
            <person name="Wang Y."/>
            <person name="Chen M."/>
            <person name="Xu Y."/>
            <person name="Jin H."/>
            <person name="Xiao X."/>
            <person name="Hu G."/>
            <person name="Bao F."/>
            <person name="Hu Y."/>
            <person name="Wan P."/>
            <person name="Li L."/>
            <person name="Deng X."/>
            <person name="Kuang T."/>
            <person name="Xiang C."/>
            <person name="Zhu J.K."/>
            <person name="Oliver M.J."/>
            <person name="He Y."/>
        </authorList>
    </citation>
    <scope>NUCLEOTIDE SEQUENCE [LARGE SCALE GENOMIC DNA]</scope>
    <source>
        <strain evidence="2">cv. XS01</strain>
    </source>
</reference>
<dbReference type="AlphaFoldDB" id="A0A2Z7BK24"/>
<accession>A0A2Z7BK24</accession>
<keyword evidence="2" id="KW-1185">Reference proteome</keyword>